<dbReference type="Gene3D" id="2.60.90.10">
    <property type="entry name" value="Adenovirus pIV-related, attachment domain"/>
    <property type="match status" value="1"/>
</dbReference>
<dbReference type="InterPro" id="IPR008982">
    <property type="entry name" value="Adenovirus_pIV-like_att"/>
</dbReference>
<protein>
    <submittedName>
        <fullName evidence="13">Fiber</fullName>
    </submittedName>
</protein>
<evidence type="ECO:0000256" key="11">
    <source>
        <dbReference type="ARBA" id="ARBA00023296"/>
    </source>
</evidence>
<organism evidence="13 14">
    <name type="scientific">Simian adenovirus 24</name>
    <dbReference type="NCBI Taxonomy" id="175568"/>
    <lineage>
        <taxon>Viruses</taxon>
        <taxon>Varidnaviria</taxon>
        <taxon>Bamfordvirae</taxon>
        <taxon>Preplasmiviricota</taxon>
        <taxon>Polisuviricotina</taxon>
        <taxon>Pharingeaviricetes</taxon>
        <taxon>Rowavirales</taxon>
        <taxon>Adenoviridae</taxon>
        <taxon>Mastadenovirus</taxon>
        <taxon>Mastadenovirus exoticum</taxon>
        <taxon>Human mastadenovirus E</taxon>
    </lineage>
</organism>
<sequence>MSKKRVRVDDDFDPVYPYDADNAPTVPFINPPFVSSDGFQEKPLGVLSLRLADPVTTKNGEITLKLGEGVDLDSSGKLISNTATKAAAPLSFSNNTISLNMDTPLYTKDGKLSLQVSPPLNILKSTILNTLAVAYGSGLGLSGGTALAVQLASPLTFDEKGNIKINLASGPLTVDASRLSINCKRGVTVTTSGDAIESNISWPKGIRFEGNGIAANIGRGLEFGTTSTETDVTDAYPIQVKLGTGLTFDSTGAIVAWNKEDDKLTLWTTADPSPNCKIYSEKDAKLTLCLTKCGSQILGTVTVLAVNNGSLNPITNTVSTALVSLKFDASGVLLSSSTLDKEYWNFRKGDVTPAEPYTNAIGFMPNIKAYPKNTSAASKSHIVSQVYLNGDEAKPLMLIITFNETEDATCTYSITFQWKWDSTKYTGETLATSSFTFSYIAQE</sequence>
<keyword evidence="11" id="KW-1160">Virus entry into host cell</keyword>
<keyword evidence="9" id="KW-0426">Late protein</keyword>
<comment type="subcellular location">
    <subcellularLocation>
        <location evidence="1">Host nucleus</location>
    </subcellularLocation>
    <subcellularLocation>
        <location evidence="2">Virion</location>
    </subcellularLocation>
</comment>
<evidence type="ECO:0000256" key="6">
    <source>
        <dbReference type="ARBA" id="ARBA00022581"/>
    </source>
</evidence>
<evidence type="ECO:0000256" key="2">
    <source>
        <dbReference type="ARBA" id="ARBA00004328"/>
    </source>
</evidence>
<dbReference type="Gene3D" id="2.10.25.20">
    <property type="entry name" value="reovirus attachment protein sigma1, domain 1"/>
    <property type="match status" value="1"/>
</dbReference>
<dbReference type="GO" id="GO:0098671">
    <property type="term" value="P:adhesion receptor-mediated virion attachment to host cell"/>
    <property type="evidence" value="ECO:0007669"/>
    <property type="project" value="UniProtKB-KW"/>
</dbReference>
<dbReference type="GO" id="GO:0046718">
    <property type="term" value="P:symbiont entry into host cell"/>
    <property type="evidence" value="ECO:0007669"/>
    <property type="project" value="UniProtKB-KW"/>
</dbReference>
<keyword evidence="4" id="KW-0167">Capsid protein</keyword>
<dbReference type="PRINTS" id="PR00307">
    <property type="entry name" value="ADENOVSFIBRE"/>
</dbReference>
<evidence type="ECO:0000256" key="8">
    <source>
        <dbReference type="ARBA" id="ARBA00022844"/>
    </source>
</evidence>
<evidence type="ECO:0000256" key="5">
    <source>
        <dbReference type="ARBA" id="ARBA00022562"/>
    </source>
</evidence>
<evidence type="ECO:0000313" key="14">
    <source>
        <dbReference type="Proteomes" id="UP000163339"/>
    </source>
</evidence>
<comment type="similarity">
    <text evidence="3">Belongs to the adenoviridae fiber family.</text>
</comment>
<reference evidence="13 14" key="1">
    <citation type="journal article" date="2004" name="Virology">
        <title>Complete nucleotide sequences and genome organization of four chimpanzee adenoviruses.</title>
        <authorList>
            <person name="Roy S."/>
            <person name="Gao G."/>
            <person name="Clawson D.S."/>
            <person name="Vandenberghe L.H."/>
            <person name="Farina S.F."/>
            <person name="Wilson J.M."/>
        </authorList>
    </citation>
    <scope>NUCLEOTIDE SEQUENCE [LARGE SCALE GENOMIC DNA]</scope>
    <source>
        <strain evidence="13">ATCC VR-593</strain>
    </source>
</reference>
<evidence type="ECO:0000313" key="13">
    <source>
        <dbReference type="EMBL" id="AAS10456.1"/>
    </source>
</evidence>
<name>Q6QP89_9ADEN</name>
<dbReference type="Proteomes" id="UP000163339">
    <property type="component" value="Segment"/>
</dbReference>
<dbReference type="SUPFAM" id="SSF51225">
    <property type="entry name" value="Fibre shaft of virus attachment proteins"/>
    <property type="match status" value="3"/>
</dbReference>
<dbReference type="GO" id="GO:0019028">
    <property type="term" value="C:viral capsid"/>
    <property type="evidence" value="ECO:0007669"/>
    <property type="project" value="UniProtKB-KW"/>
</dbReference>
<dbReference type="InterPro" id="IPR000978">
    <property type="entry name" value="Adeno_fibre_knob"/>
</dbReference>
<dbReference type="SUPFAM" id="SSF49835">
    <property type="entry name" value="Virus attachment protein globular domain"/>
    <property type="match status" value="1"/>
</dbReference>
<evidence type="ECO:0000259" key="12">
    <source>
        <dbReference type="Pfam" id="PF00541"/>
    </source>
</evidence>
<keyword evidence="8" id="KW-0946">Virion</keyword>
<proteinExistence type="inferred from homology"/>
<dbReference type="Pfam" id="PF00541">
    <property type="entry name" value="Adeno_knob"/>
    <property type="match status" value="1"/>
</dbReference>
<dbReference type="Gene3D" id="6.20.10.20">
    <property type="match status" value="1"/>
</dbReference>
<dbReference type="InterPro" id="IPR000931">
    <property type="entry name" value="Adeno_fibre"/>
</dbReference>
<dbReference type="Pfam" id="PF00608">
    <property type="entry name" value="Adeno_shaft"/>
    <property type="match status" value="5"/>
</dbReference>
<accession>Q6QP89</accession>
<evidence type="ECO:0000256" key="1">
    <source>
        <dbReference type="ARBA" id="ARBA00004147"/>
    </source>
</evidence>
<evidence type="ECO:0000256" key="9">
    <source>
        <dbReference type="ARBA" id="ARBA00022921"/>
    </source>
</evidence>
<dbReference type="GO" id="GO:0007155">
    <property type="term" value="P:cell adhesion"/>
    <property type="evidence" value="ECO:0007669"/>
    <property type="project" value="InterPro"/>
</dbReference>
<dbReference type="GO" id="GO:0042025">
    <property type="term" value="C:host cell nucleus"/>
    <property type="evidence" value="ECO:0007669"/>
    <property type="project" value="UniProtKB-SubCell"/>
</dbReference>
<evidence type="ECO:0000256" key="3">
    <source>
        <dbReference type="ARBA" id="ARBA00006685"/>
    </source>
</evidence>
<keyword evidence="5" id="KW-1048">Host nucleus</keyword>
<evidence type="ECO:0000256" key="4">
    <source>
        <dbReference type="ARBA" id="ARBA00022561"/>
    </source>
</evidence>
<dbReference type="InterPro" id="IPR000939">
    <property type="entry name" value="Adenobir_fibre_prot_rpt/shaft"/>
</dbReference>
<dbReference type="InterPro" id="IPR009013">
    <property type="entry name" value="Attachment_protein_shaft_sf"/>
</dbReference>
<evidence type="ECO:0000256" key="10">
    <source>
        <dbReference type="ARBA" id="ARBA00023165"/>
    </source>
</evidence>
<dbReference type="EMBL" id="AY530878">
    <property type="protein sequence ID" value="AAS10456.1"/>
    <property type="molecule type" value="Genomic_DNA"/>
</dbReference>
<keyword evidence="7" id="KW-1161">Viral attachment to host cell</keyword>
<keyword evidence="6" id="KW-0945">Host-virus interaction</keyword>
<feature type="domain" description="Adenoviral fibre protein knob" evidence="12">
    <location>
        <begin position="255"/>
        <end position="443"/>
    </location>
</feature>
<keyword evidence="10" id="KW-1233">Viral attachment to host adhesion receptor</keyword>
<evidence type="ECO:0000256" key="7">
    <source>
        <dbReference type="ARBA" id="ARBA00022804"/>
    </source>
</evidence>